<dbReference type="Pfam" id="PF05016">
    <property type="entry name" value="ParE_toxin"/>
    <property type="match status" value="1"/>
</dbReference>
<protein>
    <submittedName>
        <fullName evidence="2">Type II toxin-antitoxin system RelE/ParE family toxin</fullName>
    </submittedName>
</protein>
<name>A0A7X9YIW2_9ACTN</name>
<accession>A0A7X9YIW2</accession>
<evidence type="ECO:0000313" key="2">
    <source>
        <dbReference type="EMBL" id="NMF56269.1"/>
    </source>
</evidence>
<dbReference type="AlphaFoldDB" id="A0A7X9YIW2"/>
<organism evidence="2 3">
    <name type="scientific">Collinsella acetigenes</name>
    <dbReference type="NCBI Taxonomy" id="2713419"/>
    <lineage>
        <taxon>Bacteria</taxon>
        <taxon>Bacillati</taxon>
        <taxon>Actinomycetota</taxon>
        <taxon>Coriobacteriia</taxon>
        <taxon>Coriobacteriales</taxon>
        <taxon>Coriobacteriaceae</taxon>
        <taxon>Collinsella</taxon>
    </lineage>
</organism>
<evidence type="ECO:0000256" key="1">
    <source>
        <dbReference type="ARBA" id="ARBA00022649"/>
    </source>
</evidence>
<sequence>MAYNVKILPTAEQEVDDIVEYLMGHGINTARRFLAKYRQQLEILQSGVADYGLSFLRELRGLGYHACSVNSYVMLYYYEGSDVVIAHVFHQSQDYASLVIAYDVCNELKGGDD</sequence>
<dbReference type="Gene3D" id="3.30.2310.20">
    <property type="entry name" value="RelE-like"/>
    <property type="match status" value="1"/>
</dbReference>
<keyword evidence="3" id="KW-1185">Reference proteome</keyword>
<evidence type="ECO:0000313" key="3">
    <source>
        <dbReference type="Proteomes" id="UP000546970"/>
    </source>
</evidence>
<dbReference type="InterPro" id="IPR007712">
    <property type="entry name" value="RelE/ParE_toxin"/>
</dbReference>
<gene>
    <name evidence="2" type="ORF">HF320_08030</name>
</gene>
<keyword evidence="1" id="KW-1277">Toxin-antitoxin system</keyword>
<dbReference type="RefSeq" id="WP_169277837.1">
    <property type="nucleotide sequence ID" value="NZ_JABBCP010000007.1"/>
</dbReference>
<comment type="caution">
    <text evidence="2">The sequence shown here is derived from an EMBL/GenBank/DDBJ whole genome shotgun (WGS) entry which is preliminary data.</text>
</comment>
<proteinExistence type="predicted"/>
<dbReference type="InterPro" id="IPR035093">
    <property type="entry name" value="RelE/ParE_toxin_dom_sf"/>
</dbReference>
<reference evidence="2 3" key="1">
    <citation type="submission" date="2020-04" db="EMBL/GenBank/DDBJ databases">
        <title>Collinsella sp. KGMB02528 nov., an anaerobic actinobacterium isolated from human feces.</title>
        <authorList>
            <person name="Han K.-I."/>
            <person name="Eom M.K."/>
            <person name="Kim J.-S."/>
            <person name="Lee K.C."/>
            <person name="Suh M.K."/>
            <person name="Park S.-H."/>
            <person name="Lee J.H."/>
            <person name="Kang S.W."/>
            <person name="Park J.-E."/>
            <person name="Oh B.S."/>
            <person name="Yu S.Y."/>
            <person name="Choi S.-H."/>
            <person name="Lee D.H."/>
            <person name="Yoon H."/>
            <person name="Kim B.-Y."/>
            <person name="Lee J.H."/>
            <person name="Lee J.-S."/>
        </authorList>
    </citation>
    <scope>NUCLEOTIDE SEQUENCE [LARGE SCALE GENOMIC DNA]</scope>
    <source>
        <strain evidence="2 3">KGMB02528</strain>
    </source>
</reference>
<dbReference type="Proteomes" id="UP000546970">
    <property type="component" value="Unassembled WGS sequence"/>
</dbReference>
<dbReference type="EMBL" id="JABBCP010000007">
    <property type="protein sequence ID" value="NMF56269.1"/>
    <property type="molecule type" value="Genomic_DNA"/>
</dbReference>